<proteinExistence type="predicted"/>
<protein>
    <submittedName>
        <fullName evidence="1">Uncharacterized protein</fullName>
    </submittedName>
</protein>
<evidence type="ECO:0000313" key="1">
    <source>
        <dbReference type="EMBL" id="MCE2055677.1"/>
    </source>
</evidence>
<dbReference type="Proteomes" id="UP000823775">
    <property type="component" value="Unassembled WGS sequence"/>
</dbReference>
<accession>A0ABS8W0X9</accession>
<gene>
    <name evidence="1" type="ORF">HAX54_043172</name>
</gene>
<evidence type="ECO:0000313" key="2">
    <source>
        <dbReference type="Proteomes" id="UP000823775"/>
    </source>
</evidence>
<organism evidence="1 2">
    <name type="scientific">Datura stramonium</name>
    <name type="common">Jimsonweed</name>
    <name type="synonym">Common thornapple</name>
    <dbReference type="NCBI Taxonomy" id="4076"/>
    <lineage>
        <taxon>Eukaryota</taxon>
        <taxon>Viridiplantae</taxon>
        <taxon>Streptophyta</taxon>
        <taxon>Embryophyta</taxon>
        <taxon>Tracheophyta</taxon>
        <taxon>Spermatophyta</taxon>
        <taxon>Magnoliopsida</taxon>
        <taxon>eudicotyledons</taxon>
        <taxon>Gunneridae</taxon>
        <taxon>Pentapetalae</taxon>
        <taxon>asterids</taxon>
        <taxon>lamiids</taxon>
        <taxon>Solanales</taxon>
        <taxon>Solanaceae</taxon>
        <taxon>Solanoideae</taxon>
        <taxon>Datureae</taxon>
        <taxon>Datura</taxon>
    </lineage>
</organism>
<name>A0ABS8W0X9_DATST</name>
<reference evidence="1 2" key="1">
    <citation type="journal article" date="2021" name="BMC Genomics">
        <title>Datura genome reveals duplications of psychoactive alkaloid biosynthetic genes and high mutation rate following tissue culture.</title>
        <authorList>
            <person name="Rajewski A."/>
            <person name="Carter-House D."/>
            <person name="Stajich J."/>
            <person name="Litt A."/>
        </authorList>
    </citation>
    <scope>NUCLEOTIDE SEQUENCE [LARGE SCALE GENOMIC DNA]</scope>
    <source>
        <strain evidence="1">AR-01</strain>
    </source>
</reference>
<comment type="caution">
    <text evidence="1">The sequence shown here is derived from an EMBL/GenBank/DDBJ whole genome shotgun (WGS) entry which is preliminary data.</text>
</comment>
<dbReference type="EMBL" id="JACEIK010006434">
    <property type="protein sequence ID" value="MCE2055677.1"/>
    <property type="molecule type" value="Genomic_DNA"/>
</dbReference>
<sequence>MNKNPEPENWLACRRSRPSRASRCVGFWQTRVPVDALLSQNEPVGLARIFGASRLVDHPMSESRSNYGLSVGNRLTCGGTGTPILDFEARPSNPIPPSLGHGKYPISVVVLGDPLVMTPLGSCDRIIPWWFKGL</sequence>
<keyword evidence="2" id="KW-1185">Reference proteome</keyword>